<gene>
    <name evidence="9" type="ORF">AS888_03210</name>
</gene>
<dbReference type="InterPro" id="IPR036634">
    <property type="entry name" value="PRD_sf"/>
</dbReference>
<dbReference type="Gene3D" id="3.40.50.2300">
    <property type="match status" value="1"/>
</dbReference>
<dbReference type="PROSITE" id="PS51099">
    <property type="entry name" value="PTS_EIIB_TYPE_2"/>
    <property type="match status" value="1"/>
</dbReference>
<dbReference type="InterPro" id="IPR011608">
    <property type="entry name" value="PRD"/>
</dbReference>
<dbReference type="PROSITE" id="PS51372">
    <property type="entry name" value="PRD_2"/>
    <property type="match status" value="2"/>
</dbReference>
<keyword evidence="3" id="KW-0805">Transcription regulation</keyword>
<evidence type="ECO:0000259" key="7">
    <source>
        <dbReference type="PROSITE" id="PS51099"/>
    </source>
</evidence>
<dbReference type="GO" id="GO:0009401">
    <property type="term" value="P:phosphoenolpyruvate-dependent sugar phosphotransferase system"/>
    <property type="evidence" value="ECO:0007669"/>
    <property type="project" value="InterPro"/>
</dbReference>
<keyword evidence="2" id="KW-0677">Repeat</keyword>
<keyword evidence="5" id="KW-0804">Transcription</keyword>
<comment type="caution">
    <text evidence="9">The sequence shown here is derived from an EMBL/GenBank/DDBJ whole genome shotgun (WGS) entry which is preliminary data.</text>
</comment>
<evidence type="ECO:0000259" key="6">
    <source>
        <dbReference type="PROSITE" id="PS51094"/>
    </source>
</evidence>
<dbReference type="Gene3D" id="3.40.930.10">
    <property type="entry name" value="Mannitol-specific EII, Chain A"/>
    <property type="match status" value="1"/>
</dbReference>
<feature type="domain" description="PTS EIIB type-2" evidence="7">
    <location>
        <begin position="410"/>
        <end position="501"/>
    </location>
</feature>
<dbReference type="Gene3D" id="1.10.1790.10">
    <property type="entry name" value="PRD domain"/>
    <property type="match status" value="2"/>
</dbReference>
<evidence type="ECO:0000259" key="8">
    <source>
        <dbReference type="PROSITE" id="PS51372"/>
    </source>
</evidence>
<dbReference type="InterPro" id="IPR007737">
    <property type="entry name" value="Mga_HTH"/>
</dbReference>
<dbReference type="GO" id="GO:0006355">
    <property type="term" value="P:regulation of DNA-templated transcription"/>
    <property type="evidence" value="ECO:0007669"/>
    <property type="project" value="InterPro"/>
</dbReference>
<keyword evidence="4" id="KW-0010">Activator</keyword>
<dbReference type="InterPro" id="IPR002178">
    <property type="entry name" value="PTS_EIIA_type-2_dom"/>
</dbReference>
<dbReference type="Proteomes" id="UP000064189">
    <property type="component" value="Unassembled WGS sequence"/>
</dbReference>
<keyword evidence="1" id="KW-0808">Transferase</keyword>
<dbReference type="PANTHER" id="PTHR30185:SF13">
    <property type="entry name" value="LICABCH OPERON REGULATOR-RELATED"/>
    <property type="match status" value="1"/>
</dbReference>
<sequence>MHSRLYKILRSMMQRDDDVIIGHHLAKLANVSARTIQKDIKMLNDIVKQYGACIHSIRSIGYKLEINDPETFYLFIKEEQKRQGVEREVPGDTEERVLYLLRRLLLAEGYVKQDDLAEEMYVSKSTIQKLMKDVREKLAVYKLTLPSKSSFGLKIEGNEFNYRSCISEYCFIRDINHSFMAKQTLLKESFTEKQIRDLKNLVLNAAPNRNIHISDRDFEDVLIHFLVAIKRINEGLYIRKDELKSREIPLALASSVVIDLLKEIESIFNVTIPEPERIYLCLLLLGKKIIPNELKNDTSSIREMNKVIDDMLCAIFLEMNIDFREDPELRTSLFNHIKVMLNRLEYGLNIRNPILKEIKEKYPFSFEMALIAAQSLDNSLKIEINDEEIGFLAIHLEGALQRMDANVTRIRCLVVCSTGTGSAQLLKYGLNKHLGDRLTIIGVQSYYALSQMDLKTIDLIVSTIQIDAALPIPFIKVSPILSEQDIIAIKNKLKAIHTKNHCEIAQFIKEDLIFLQMELSSPEEVIESICQTIITKQLASPDITKLVIEREMASPTSYGNLIAIPHPLKHISYETFLAFCTLKKPIKWGNEMVQLICFFNIKKNNEMDLQVLYEFLYTMINDKNIVEKLTNCRTVPEFSALLYSQDKSNKIHIIK</sequence>
<dbReference type="InterPro" id="IPR036388">
    <property type="entry name" value="WH-like_DNA-bd_sf"/>
</dbReference>
<evidence type="ECO:0000256" key="5">
    <source>
        <dbReference type="ARBA" id="ARBA00023163"/>
    </source>
</evidence>
<evidence type="ECO:0000256" key="2">
    <source>
        <dbReference type="ARBA" id="ARBA00022737"/>
    </source>
</evidence>
<evidence type="ECO:0000313" key="10">
    <source>
        <dbReference type="Proteomes" id="UP000064189"/>
    </source>
</evidence>
<dbReference type="AlphaFoldDB" id="A0A109MS40"/>
<dbReference type="InterPro" id="IPR013011">
    <property type="entry name" value="PTS_EIIB_2"/>
</dbReference>
<evidence type="ECO:0000256" key="4">
    <source>
        <dbReference type="ARBA" id="ARBA00023159"/>
    </source>
</evidence>
<feature type="domain" description="PRD" evidence="8">
    <location>
        <begin position="299"/>
        <end position="406"/>
    </location>
</feature>
<accession>A0A109MS40</accession>
<dbReference type="PANTHER" id="PTHR30185">
    <property type="entry name" value="CRYPTIC BETA-GLUCOSIDE BGL OPERON ANTITERMINATOR"/>
    <property type="match status" value="1"/>
</dbReference>
<feature type="domain" description="PTS EIIA type-2" evidence="6">
    <location>
        <begin position="506"/>
        <end position="645"/>
    </location>
</feature>
<dbReference type="Pfam" id="PF00874">
    <property type="entry name" value="PRD"/>
    <property type="match status" value="2"/>
</dbReference>
<dbReference type="CDD" id="cd05568">
    <property type="entry name" value="PTS_IIB_bgl_like"/>
    <property type="match status" value="1"/>
</dbReference>
<dbReference type="Gene3D" id="1.10.10.10">
    <property type="entry name" value="Winged helix-like DNA-binding domain superfamily/Winged helix DNA-binding domain"/>
    <property type="match status" value="2"/>
</dbReference>
<evidence type="ECO:0000256" key="1">
    <source>
        <dbReference type="ARBA" id="ARBA00022679"/>
    </source>
</evidence>
<dbReference type="GO" id="GO:0008982">
    <property type="term" value="F:protein-N(PI)-phosphohistidine-sugar phosphotransferase activity"/>
    <property type="evidence" value="ECO:0007669"/>
    <property type="project" value="InterPro"/>
</dbReference>
<dbReference type="InterPro" id="IPR036095">
    <property type="entry name" value="PTS_EIIB-like_sf"/>
</dbReference>
<organism evidence="9 10">
    <name type="scientific">Peribacillus simplex</name>
    <dbReference type="NCBI Taxonomy" id="1478"/>
    <lineage>
        <taxon>Bacteria</taxon>
        <taxon>Bacillati</taxon>
        <taxon>Bacillota</taxon>
        <taxon>Bacilli</taxon>
        <taxon>Bacillales</taxon>
        <taxon>Bacillaceae</taxon>
        <taxon>Peribacillus</taxon>
    </lineage>
</organism>
<dbReference type="Pfam" id="PF05043">
    <property type="entry name" value="Mga"/>
    <property type="match status" value="1"/>
</dbReference>
<keyword evidence="10" id="KW-1185">Reference proteome</keyword>
<dbReference type="SUPFAM" id="SSF52794">
    <property type="entry name" value="PTS system IIB component-like"/>
    <property type="match status" value="1"/>
</dbReference>
<proteinExistence type="predicted"/>
<dbReference type="InterPro" id="IPR050661">
    <property type="entry name" value="BglG_antiterminators"/>
</dbReference>
<feature type="domain" description="PRD" evidence="8">
    <location>
        <begin position="189"/>
        <end position="294"/>
    </location>
</feature>
<evidence type="ECO:0000313" key="9">
    <source>
        <dbReference type="EMBL" id="KWW11114.1"/>
    </source>
</evidence>
<evidence type="ECO:0000256" key="3">
    <source>
        <dbReference type="ARBA" id="ARBA00023015"/>
    </source>
</evidence>
<dbReference type="EMBL" id="LNNH01000057">
    <property type="protein sequence ID" value="KWW11114.1"/>
    <property type="molecule type" value="Genomic_DNA"/>
</dbReference>
<dbReference type="RefSeq" id="WP_061144513.1">
    <property type="nucleotide sequence ID" value="NZ_LNNH01000057.1"/>
</dbReference>
<protein>
    <submittedName>
        <fullName evidence="9">Uncharacterized protein</fullName>
    </submittedName>
</protein>
<dbReference type="InterPro" id="IPR016152">
    <property type="entry name" value="PTrfase/Anion_transptr"/>
</dbReference>
<dbReference type="SUPFAM" id="SSF55804">
    <property type="entry name" value="Phoshotransferase/anion transport protein"/>
    <property type="match status" value="1"/>
</dbReference>
<dbReference type="PROSITE" id="PS51094">
    <property type="entry name" value="PTS_EIIA_TYPE_2"/>
    <property type="match status" value="1"/>
</dbReference>
<name>A0A109MS40_9BACI</name>
<dbReference type="SUPFAM" id="SSF63520">
    <property type="entry name" value="PTS-regulatory domain, PRD"/>
    <property type="match status" value="2"/>
</dbReference>
<reference evidence="9 10" key="1">
    <citation type="submission" date="2015-11" db="EMBL/GenBank/DDBJ databases">
        <title>Genome Sequence of Bacillus simplex strain VanAntwerpen2.</title>
        <authorList>
            <person name="Couger M.B."/>
        </authorList>
    </citation>
    <scope>NUCLEOTIDE SEQUENCE [LARGE SCALE GENOMIC DNA]</scope>
    <source>
        <strain evidence="9 10">VanAntwerpen02</strain>
    </source>
</reference>
<dbReference type="Pfam" id="PF00359">
    <property type="entry name" value="PTS_EIIA_2"/>
    <property type="match status" value="1"/>
</dbReference>